<dbReference type="InterPro" id="IPR036271">
    <property type="entry name" value="Tet_transcr_reg_TetR-rel_C_sf"/>
</dbReference>
<keyword evidence="1" id="KW-0678">Repressor</keyword>
<sequence>MPRIVDHDLRRAELAQAVWSLIREHGLAGVTIRSLSERSGWSSGAIRHYLPRREAILNFAAQQISEQAGRRLRELAPHPDPFEDFLARLELTLPLDADSRLWLEVWLAFVGAAVSEPNFADAQGLLYRDLNTYFQEVLAEFSRHGWLPAHTPQQAATELHALLDGLSVHLLLSQITPQRARETLRAALARLLVAPGAPDSSRP</sequence>
<evidence type="ECO:0000256" key="2">
    <source>
        <dbReference type="ARBA" id="ARBA00023015"/>
    </source>
</evidence>
<organism evidence="7 8">
    <name type="scientific">Deinococcus aerophilus</name>
    <dbReference type="NCBI Taxonomy" id="522488"/>
    <lineage>
        <taxon>Bacteria</taxon>
        <taxon>Thermotogati</taxon>
        <taxon>Deinococcota</taxon>
        <taxon>Deinococci</taxon>
        <taxon>Deinococcales</taxon>
        <taxon>Deinococcaceae</taxon>
        <taxon>Deinococcus</taxon>
    </lineage>
</organism>
<dbReference type="SUPFAM" id="SSF48498">
    <property type="entry name" value="Tetracyclin repressor-like, C-terminal domain"/>
    <property type="match status" value="1"/>
</dbReference>
<name>A0ABQ2GLW2_9DEIO</name>
<proteinExistence type="predicted"/>
<dbReference type="PROSITE" id="PS50977">
    <property type="entry name" value="HTH_TETR_2"/>
    <property type="match status" value="1"/>
</dbReference>
<feature type="domain" description="HTH tetR-type" evidence="6">
    <location>
        <begin position="8"/>
        <end position="68"/>
    </location>
</feature>
<keyword evidence="3 5" id="KW-0238">DNA-binding</keyword>
<accession>A0ABQ2GLW2</accession>
<dbReference type="Proteomes" id="UP000661918">
    <property type="component" value="Unassembled WGS sequence"/>
</dbReference>
<comment type="caution">
    <text evidence="7">The sequence shown here is derived from an EMBL/GenBank/DDBJ whole genome shotgun (WGS) entry which is preliminary data.</text>
</comment>
<dbReference type="Pfam" id="PF13977">
    <property type="entry name" value="TetR_C_6"/>
    <property type="match status" value="1"/>
</dbReference>
<dbReference type="EMBL" id="BMOM01000004">
    <property type="protein sequence ID" value="GGM01844.1"/>
    <property type="molecule type" value="Genomic_DNA"/>
</dbReference>
<evidence type="ECO:0000256" key="5">
    <source>
        <dbReference type="PROSITE-ProRule" id="PRU00335"/>
    </source>
</evidence>
<evidence type="ECO:0000256" key="1">
    <source>
        <dbReference type="ARBA" id="ARBA00022491"/>
    </source>
</evidence>
<reference evidence="8" key="1">
    <citation type="journal article" date="2019" name="Int. J. Syst. Evol. Microbiol.">
        <title>The Global Catalogue of Microorganisms (GCM) 10K type strain sequencing project: providing services to taxonomists for standard genome sequencing and annotation.</title>
        <authorList>
            <consortium name="The Broad Institute Genomics Platform"/>
            <consortium name="The Broad Institute Genome Sequencing Center for Infectious Disease"/>
            <person name="Wu L."/>
            <person name="Ma J."/>
        </authorList>
    </citation>
    <scope>NUCLEOTIDE SEQUENCE [LARGE SCALE GENOMIC DNA]</scope>
    <source>
        <strain evidence="8">JCM 15443</strain>
    </source>
</reference>
<keyword evidence="8" id="KW-1185">Reference proteome</keyword>
<protein>
    <submittedName>
        <fullName evidence="7">Transcriptional regulator</fullName>
    </submittedName>
</protein>
<gene>
    <name evidence="7" type="ORF">GCM10010841_07850</name>
</gene>
<evidence type="ECO:0000313" key="8">
    <source>
        <dbReference type="Proteomes" id="UP000661918"/>
    </source>
</evidence>
<dbReference type="InterPro" id="IPR039538">
    <property type="entry name" value="BetI_C"/>
</dbReference>
<dbReference type="PANTHER" id="PTHR30055">
    <property type="entry name" value="HTH-TYPE TRANSCRIPTIONAL REGULATOR RUTR"/>
    <property type="match status" value="1"/>
</dbReference>
<dbReference type="Gene3D" id="1.10.357.10">
    <property type="entry name" value="Tetracycline Repressor, domain 2"/>
    <property type="match status" value="1"/>
</dbReference>
<keyword evidence="2" id="KW-0805">Transcription regulation</keyword>
<dbReference type="InterPro" id="IPR001647">
    <property type="entry name" value="HTH_TetR"/>
</dbReference>
<feature type="DNA-binding region" description="H-T-H motif" evidence="5">
    <location>
        <begin position="31"/>
        <end position="50"/>
    </location>
</feature>
<dbReference type="InterPro" id="IPR009057">
    <property type="entry name" value="Homeodomain-like_sf"/>
</dbReference>
<dbReference type="SUPFAM" id="SSF46689">
    <property type="entry name" value="Homeodomain-like"/>
    <property type="match status" value="1"/>
</dbReference>
<evidence type="ECO:0000313" key="7">
    <source>
        <dbReference type="EMBL" id="GGM01844.1"/>
    </source>
</evidence>
<evidence type="ECO:0000256" key="3">
    <source>
        <dbReference type="ARBA" id="ARBA00023125"/>
    </source>
</evidence>
<dbReference type="InterPro" id="IPR050109">
    <property type="entry name" value="HTH-type_TetR-like_transc_reg"/>
</dbReference>
<keyword evidence="4" id="KW-0804">Transcription</keyword>
<dbReference type="PANTHER" id="PTHR30055:SF228">
    <property type="entry name" value="TRANSCRIPTIONAL REGULATOR-RELATED"/>
    <property type="match status" value="1"/>
</dbReference>
<dbReference type="RefSeq" id="WP_188901586.1">
    <property type="nucleotide sequence ID" value="NZ_BMOM01000004.1"/>
</dbReference>
<evidence type="ECO:0000259" key="6">
    <source>
        <dbReference type="PROSITE" id="PS50977"/>
    </source>
</evidence>
<evidence type="ECO:0000256" key="4">
    <source>
        <dbReference type="ARBA" id="ARBA00023163"/>
    </source>
</evidence>